<dbReference type="EMBL" id="JACSPU010000001">
    <property type="protein sequence ID" value="MBD8013863.1"/>
    <property type="molecule type" value="Genomic_DNA"/>
</dbReference>
<sequence>MSLIGGIDTYAFNKRFKSEESPAGRSVVFLSKNGRGIELEHAKTLIAENRILTVKEIYVGRSSSTVEFEEFPGRKFNTVMFADLDDPEEDMDDLDMPF</sequence>
<organism evidence="1 2">
    <name type="scientific">Planococcus wigleyi</name>
    <dbReference type="NCBI Taxonomy" id="2762216"/>
    <lineage>
        <taxon>Bacteria</taxon>
        <taxon>Bacillati</taxon>
        <taxon>Bacillota</taxon>
        <taxon>Bacilli</taxon>
        <taxon>Bacillales</taxon>
        <taxon>Caryophanaceae</taxon>
        <taxon>Planococcus</taxon>
    </lineage>
</organism>
<proteinExistence type="predicted"/>
<evidence type="ECO:0008006" key="3">
    <source>
        <dbReference type="Google" id="ProtNLM"/>
    </source>
</evidence>
<dbReference type="Proteomes" id="UP000658980">
    <property type="component" value="Unassembled WGS sequence"/>
</dbReference>
<gene>
    <name evidence="1" type="ORF">H9630_03450</name>
</gene>
<accession>A0ABR8WA12</accession>
<comment type="caution">
    <text evidence="1">The sequence shown here is derived from an EMBL/GenBank/DDBJ whole genome shotgun (WGS) entry which is preliminary data.</text>
</comment>
<evidence type="ECO:0000313" key="1">
    <source>
        <dbReference type="EMBL" id="MBD8013863.1"/>
    </source>
</evidence>
<evidence type="ECO:0000313" key="2">
    <source>
        <dbReference type="Proteomes" id="UP000658980"/>
    </source>
</evidence>
<protein>
    <recommendedName>
        <fullName evidence="3">DUF3892 domain-containing protein</fullName>
    </recommendedName>
</protein>
<reference evidence="1 2" key="1">
    <citation type="submission" date="2020-08" db="EMBL/GenBank/DDBJ databases">
        <title>A Genomic Blueprint of the Chicken Gut Microbiome.</title>
        <authorList>
            <person name="Gilroy R."/>
            <person name="Ravi A."/>
            <person name="Getino M."/>
            <person name="Pursley I."/>
            <person name="Horton D.L."/>
            <person name="Alikhan N.-F."/>
            <person name="Baker D."/>
            <person name="Gharbi K."/>
            <person name="Hall N."/>
            <person name="Watson M."/>
            <person name="Adriaenssens E.M."/>
            <person name="Foster-Nyarko E."/>
            <person name="Jarju S."/>
            <person name="Secka A."/>
            <person name="Antonio M."/>
            <person name="Oren A."/>
            <person name="Chaudhuri R."/>
            <person name="La Ragione R.M."/>
            <person name="Hildebrand F."/>
            <person name="Pallen M.J."/>
        </authorList>
    </citation>
    <scope>NUCLEOTIDE SEQUENCE [LARGE SCALE GENOMIC DNA]</scope>
    <source>
        <strain evidence="1 2">Sa1BUA13</strain>
    </source>
</reference>
<keyword evidence="2" id="KW-1185">Reference proteome</keyword>
<name>A0ABR8WA12_9BACL</name>